<feature type="domain" description="THAP9-like helix-turn-helix" evidence="1">
    <location>
        <begin position="34"/>
        <end position="83"/>
    </location>
</feature>
<dbReference type="InterPro" id="IPR021896">
    <property type="entry name" value="THAP9-like_HTH"/>
</dbReference>
<evidence type="ECO:0000313" key="3">
    <source>
        <dbReference type="Proteomes" id="UP001566132"/>
    </source>
</evidence>
<evidence type="ECO:0000259" key="1">
    <source>
        <dbReference type="Pfam" id="PF12017"/>
    </source>
</evidence>
<keyword evidence="3" id="KW-1185">Reference proteome</keyword>
<proteinExistence type="predicted"/>
<organism evidence="2 3">
    <name type="scientific">Hypothenemus hampei</name>
    <name type="common">Coffee berry borer</name>
    <dbReference type="NCBI Taxonomy" id="57062"/>
    <lineage>
        <taxon>Eukaryota</taxon>
        <taxon>Metazoa</taxon>
        <taxon>Ecdysozoa</taxon>
        <taxon>Arthropoda</taxon>
        <taxon>Hexapoda</taxon>
        <taxon>Insecta</taxon>
        <taxon>Pterygota</taxon>
        <taxon>Neoptera</taxon>
        <taxon>Endopterygota</taxon>
        <taxon>Coleoptera</taxon>
        <taxon>Polyphaga</taxon>
        <taxon>Cucujiformia</taxon>
        <taxon>Curculionidae</taxon>
        <taxon>Scolytinae</taxon>
        <taxon>Hypothenemus</taxon>
    </lineage>
</organism>
<comment type="caution">
    <text evidence="2">The sequence shown here is derived from an EMBL/GenBank/DDBJ whole genome shotgun (WGS) entry which is preliminary data.</text>
</comment>
<protein>
    <recommendedName>
        <fullName evidence="1">THAP9-like helix-turn-helix domain-containing protein</fullName>
    </recommendedName>
</protein>
<dbReference type="Proteomes" id="UP001566132">
    <property type="component" value="Unassembled WGS sequence"/>
</dbReference>
<dbReference type="EMBL" id="JBDJPC010000001">
    <property type="protein sequence ID" value="KAL1516331.1"/>
    <property type="molecule type" value="Genomic_DNA"/>
</dbReference>
<evidence type="ECO:0000313" key="2">
    <source>
        <dbReference type="EMBL" id="KAL1516331.1"/>
    </source>
</evidence>
<reference evidence="2 3" key="1">
    <citation type="submission" date="2024-05" db="EMBL/GenBank/DDBJ databases">
        <title>Genetic variation in Jamaican populations of the coffee berry borer (Hypothenemus hampei).</title>
        <authorList>
            <person name="Errbii M."/>
            <person name="Myrie A."/>
        </authorList>
    </citation>
    <scope>NUCLEOTIDE SEQUENCE [LARGE SCALE GENOMIC DNA]</scope>
    <source>
        <strain evidence="2">JA-Hopewell-2020-01-JO</strain>
        <tissue evidence="2">Whole body</tissue>
    </source>
</reference>
<dbReference type="Pfam" id="PF12017">
    <property type="entry name" value="Tnp_P_element"/>
    <property type="match status" value="1"/>
</dbReference>
<gene>
    <name evidence="2" type="ORF">ABEB36_000250</name>
</gene>
<sequence>MKTEKSNFLKIGDIDNVVDLSTPKRAKRTVQFLKNTVAMQKQKIRSMISRKLSGKTKMEYTPELRTFALTLQFYSAKAYEYVNVKVCDLEKIITT</sequence>
<name>A0ABD1FAM8_HYPHA</name>
<dbReference type="AlphaFoldDB" id="A0ABD1FAM8"/>
<accession>A0ABD1FAM8</accession>